<comment type="caution">
    <text evidence="5">The sequence shown here is derived from an EMBL/GenBank/DDBJ whole genome shotgun (WGS) entry which is preliminary data.</text>
</comment>
<evidence type="ECO:0000313" key="6">
    <source>
        <dbReference type="Proteomes" id="UP001396898"/>
    </source>
</evidence>
<dbReference type="Pfam" id="PF00328">
    <property type="entry name" value="His_Phos_2"/>
    <property type="match status" value="1"/>
</dbReference>
<evidence type="ECO:0000256" key="2">
    <source>
        <dbReference type="ARBA" id="ARBA00012632"/>
    </source>
</evidence>
<dbReference type="InterPro" id="IPR000560">
    <property type="entry name" value="His_Pase_clade-2"/>
</dbReference>
<keyword evidence="3" id="KW-0378">Hydrolase</keyword>
<dbReference type="Proteomes" id="UP001396898">
    <property type="component" value="Unassembled WGS sequence"/>
</dbReference>
<dbReference type="EMBL" id="JAQQWI010000007">
    <property type="protein sequence ID" value="KAK8028274.1"/>
    <property type="molecule type" value="Genomic_DNA"/>
</dbReference>
<dbReference type="InterPro" id="IPR029033">
    <property type="entry name" value="His_PPase_superfam"/>
</dbReference>
<keyword evidence="4" id="KW-0812">Transmembrane</keyword>
<evidence type="ECO:0000256" key="4">
    <source>
        <dbReference type="SAM" id="Phobius"/>
    </source>
</evidence>
<keyword evidence="4" id="KW-0472">Membrane</keyword>
<organism evidence="5 6">
    <name type="scientific">Apiospora marii</name>
    <dbReference type="NCBI Taxonomy" id="335849"/>
    <lineage>
        <taxon>Eukaryota</taxon>
        <taxon>Fungi</taxon>
        <taxon>Dikarya</taxon>
        <taxon>Ascomycota</taxon>
        <taxon>Pezizomycotina</taxon>
        <taxon>Sordariomycetes</taxon>
        <taxon>Xylariomycetidae</taxon>
        <taxon>Amphisphaeriales</taxon>
        <taxon>Apiosporaceae</taxon>
        <taxon>Apiospora</taxon>
    </lineage>
</organism>
<proteinExistence type="inferred from homology"/>
<keyword evidence="4" id="KW-1133">Transmembrane helix</keyword>
<dbReference type="EC" id="3.1.3.8" evidence="2"/>
<accession>A0ABR1SAM9</accession>
<gene>
    <name evidence="5" type="ORF">PG991_005330</name>
</gene>
<dbReference type="PROSITE" id="PS00778">
    <property type="entry name" value="HIS_ACID_PHOSPHAT_2"/>
    <property type="match status" value="1"/>
</dbReference>
<dbReference type="PANTHER" id="PTHR20963">
    <property type="entry name" value="MULTIPLE INOSITOL POLYPHOSPHATE PHOSPHATASE-RELATED"/>
    <property type="match status" value="1"/>
</dbReference>
<dbReference type="Gene3D" id="3.40.50.1240">
    <property type="entry name" value="Phosphoglycerate mutase-like"/>
    <property type="match status" value="1"/>
</dbReference>
<evidence type="ECO:0000256" key="3">
    <source>
        <dbReference type="ARBA" id="ARBA00022801"/>
    </source>
</evidence>
<protein>
    <recommendedName>
        <fullName evidence="2">3-phytase</fullName>
        <ecNumber evidence="2">3.1.3.8</ecNumber>
    </recommendedName>
</protein>
<name>A0ABR1SAM9_9PEZI</name>
<dbReference type="SUPFAM" id="SSF53254">
    <property type="entry name" value="Phosphoglycerate mutase-like"/>
    <property type="match status" value="1"/>
</dbReference>
<evidence type="ECO:0000313" key="5">
    <source>
        <dbReference type="EMBL" id="KAK8028274.1"/>
    </source>
</evidence>
<comment type="similarity">
    <text evidence="1">Belongs to the histidine acid phosphatase family.</text>
</comment>
<reference evidence="5 6" key="1">
    <citation type="submission" date="2023-01" db="EMBL/GenBank/DDBJ databases">
        <title>Analysis of 21 Apiospora genomes using comparative genomics revels a genus with tremendous synthesis potential of carbohydrate active enzymes and secondary metabolites.</title>
        <authorList>
            <person name="Sorensen T."/>
        </authorList>
    </citation>
    <scope>NUCLEOTIDE SEQUENCE [LARGE SCALE GENOMIC DNA]</scope>
    <source>
        <strain evidence="5 6">CBS 20057</strain>
    </source>
</reference>
<sequence>MGTITEINKQDAENGLDRSNGELEALKKSPVAVSRLARLLFFAFLGACVWHCLIELFSTTAGSHSMVAMLTTSLSQAIKLGLAAIVVTSPTAAADATACDFNIYEHMGNLSPYFQPSNTPPSLSSGAPPGCAVTKGFLVHRHGSRNPLSDEIGTIQNLAYYIGNESSLFSAPRAPVPDALAFLEKGWNSTFTTNDLSATGRQQLFDHGVAMRLKYPQLSASRVLAGDQDRVVESARWFMDGYYGRSANSSASLDLIAEDNKTVSWITPMDTCEKWTYGFGGALVSEWGKTYLPPIADRLNHLLADSFPSVNFTTAHVHGMLYACVYGTAVYGKDSSLWCPVFTRAEILDHEYEYDLLMRGAFGYGLPGDMGPVLGSLLVSNMTEFLLKQDKEGQDNLSLNFGHDTTLDLLLSALHLAQDSHFPATGPVDPDRAWRTARQVPFAAQMLFRGLDCEGGEKRIQLLLNEANFDLSPSGCESDDYGTCKMSDFTASETVKAALAVRHGDARWQSVCSA</sequence>
<keyword evidence="6" id="KW-1185">Reference proteome</keyword>
<feature type="transmembrane region" description="Helical" evidence="4">
    <location>
        <begin position="36"/>
        <end position="57"/>
    </location>
</feature>
<dbReference type="PANTHER" id="PTHR20963:SF42">
    <property type="entry name" value="PHOSPHOGLYCERATE MUTASE-LIKE PROTEIN"/>
    <property type="match status" value="1"/>
</dbReference>
<dbReference type="CDD" id="cd07061">
    <property type="entry name" value="HP_HAP_like"/>
    <property type="match status" value="1"/>
</dbReference>
<dbReference type="InterPro" id="IPR033379">
    <property type="entry name" value="Acid_Pase_AS"/>
</dbReference>
<evidence type="ECO:0000256" key="1">
    <source>
        <dbReference type="ARBA" id="ARBA00005375"/>
    </source>
</evidence>